<evidence type="ECO:0000256" key="20">
    <source>
        <dbReference type="SAM" id="Phobius"/>
    </source>
</evidence>
<name>A0A411YCQ5_9ACTN</name>
<keyword evidence="13 20" id="KW-1133">Transmembrane helix</keyword>
<keyword evidence="15 20" id="KW-0472">Membrane</keyword>
<feature type="compositionally biased region" description="Low complexity" evidence="19">
    <location>
        <begin position="135"/>
        <end position="147"/>
    </location>
</feature>
<dbReference type="GO" id="GO:0016024">
    <property type="term" value="P:CDP-diacylglycerol biosynthetic process"/>
    <property type="evidence" value="ECO:0007669"/>
    <property type="project" value="UniProtKB-UniPathway"/>
</dbReference>
<evidence type="ECO:0000256" key="3">
    <source>
        <dbReference type="ARBA" id="ARBA00005119"/>
    </source>
</evidence>
<evidence type="ECO:0000256" key="16">
    <source>
        <dbReference type="ARBA" id="ARBA00023209"/>
    </source>
</evidence>
<comment type="subcellular location">
    <subcellularLocation>
        <location evidence="2">Cell membrane</location>
        <topology evidence="2">Multi-pass membrane protein</topology>
    </subcellularLocation>
</comment>
<evidence type="ECO:0000256" key="15">
    <source>
        <dbReference type="ARBA" id="ARBA00023136"/>
    </source>
</evidence>
<evidence type="ECO:0000313" key="22">
    <source>
        <dbReference type="Proteomes" id="UP000291469"/>
    </source>
</evidence>
<feature type="transmembrane region" description="Helical" evidence="20">
    <location>
        <begin position="151"/>
        <end position="172"/>
    </location>
</feature>
<reference evidence="21 22" key="1">
    <citation type="submission" date="2019-01" db="EMBL/GenBank/DDBJ databases">
        <title>Egibacter rhizosphaerae EGI 80759T.</title>
        <authorList>
            <person name="Chen D.-D."/>
            <person name="Tian Y."/>
            <person name="Jiao J.-Y."/>
            <person name="Zhang X.-T."/>
            <person name="Zhang Y.-G."/>
            <person name="Zhang Y."/>
            <person name="Xiao M."/>
            <person name="Shu W.-S."/>
            <person name="Li W.-J."/>
        </authorList>
    </citation>
    <scope>NUCLEOTIDE SEQUENCE [LARGE SCALE GENOMIC DNA]</scope>
    <source>
        <strain evidence="21 22">EGI 80759</strain>
    </source>
</reference>
<dbReference type="PANTHER" id="PTHR46382">
    <property type="entry name" value="PHOSPHATIDATE CYTIDYLYLTRANSFERASE"/>
    <property type="match status" value="1"/>
</dbReference>
<proteinExistence type="inferred from homology"/>
<keyword evidence="12 18" id="KW-0548">Nucleotidyltransferase</keyword>
<feature type="transmembrane region" description="Helical" evidence="20">
    <location>
        <begin position="103"/>
        <end position="119"/>
    </location>
</feature>
<evidence type="ECO:0000256" key="5">
    <source>
        <dbReference type="ARBA" id="ARBA00010185"/>
    </source>
</evidence>
<keyword evidence="14" id="KW-0443">Lipid metabolism</keyword>
<dbReference type="PROSITE" id="PS01315">
    <property type="entry name" value="CDS"/>
    <property type="match status" value="1"/>
</dbReference>
<dbReference type="GO" id="GO:0004605">
    <property type="term" value="F:phosphatidate cytidylyltransferase activity"/>
    <property type="evidence" value="ECO:0007669"/>
    <property type="project" value="UniProtKB-EC"/>
</dbReference>
<keyword evidence="11 18" id="KW-0812">Transmembrane</keyword>
<evidence type="ECO:0000256" key="19">
    <source>
        <dbReference type="SAM" id="MobiDB-lite"/>
    </source>
</evidence>
<comment type="similarity">
    <text evidence="5 18">Belongs to the CDS family.</text>
</comment>
<feature type="compositionally biased region" description="Pro residues" evidence="19">
    <location>
        <begin position="1"/>
        <end position="11"/>
    </location>
</feature>
<feature type="transmembrane region" description="Helical" evidence="20">
    <location>
        <begin position="79"/>
        <end position="97"/>
    </location>
</feature>
<dbReference type="OrthoDB" id="9799199at2"/>
<keyword evidence="22" id="KW-1185">Reference proteome</keyword>
<evidence type="ECO:0000256" key="8">
    <source>
        <dbReference type="ARBA" id="ARBA00022475"/>
    </source>
</evidence>
<comment type="pathway">
    <text evidence="3 18">Phospholipid metabolism; CDP-diacylglycerol biosynthesis; CDP-diacylglycerol from sn-glycerol 3-phosphate: step 3/3.</text>
</comment>
<evidence type="ECO:0000256" key="18">
    <source>
        <dbReference type="RuleBase" id="RU003938"/>
    </source>
</evidence>
<dbReference type="KEGG" id="erz:ER308_04955"/>
<sequence>MSPSGPDPTPESQPGAEPGKRRTGRNLPVAIVSGLALAGLFVGSVWWSPWALLVLVAVIVVIALAELDGAFVDAGLRPATWVAAAAGLVMLFGALALGPLGQVVGLVLLVLGAALAPLFEAGNGGTDHADGGRAPGRTPTPGPSRRSVSSIGATVLMGLWVPFLGSFIGLLAGREHGFWVVLAVIALTVSYDIGAYGFGVGFGRHRLAPRISPGKTWEGAAGGLAVVLLLAGFVTARLPGFDLPTALLLGAGIVPAATVGDLLESLVKRDLGVKDLGRVLPGHGGIMDRVDAILFALPVAHLLLLLTDV</sequence>
<dbReference type="PANTHER" id="PTHR46382:SF1">
    <property type="entry name" value="PHOSPHATIDATE CYTIDYLYLTRANSFERASE"/>
    <property type="match status" value="1"/>
</dbReference>
<feature type="transmembrane region" description="Helical" evidence="20">
    <location>
        <begin position="53"/>
        <end position="72"/>
    </location>
</feature>
<dbReference type="RefSeq" id="WP_131153952.1">
    <property type="nucleotide sequence ID" value="NZ_CP036402.1"/>
</dbReference>
<gene>
    <name evidence="21" type="ORF">ER308_04955</name>
</gene>
<dbReference type="AlphaFoldDB" id="A0A411YCQ5"/>
<evidence type="ECO:0000256" key="12">
    <source>
        <dbReference type="ARBA" id="ARBA00022695"/>
    </source>
</evidence>
<feature type="transmembrane region" description="Helical" evidence="20">
    <location>
        <begin position="27"/>
        <end position="47"/>
    </location>
</feature>
<evidence type="ECO:0000256" key="4">
    <source>
        <dbReference type="ARBA" id="ARBA00005189"/>
    </source>
</evidence>
<dbReference type="Pfam" id="PF01148">
    <property type="entry name" value="CTP_transf_1"/>
    <property type="match status" value="1"/>
</dbReference>
<dbReference type="UniPathway" id="UPA00557">
    <property type="reaction ID" value="UER00614"/>
</dbReference>
<evidence type="ECO:0000256" key="6">
    <source>
        <dbReference type="ARBA" id="ARBA00012487"/>
    </source>
</evidence>
<feature type="region of interest" description="Disordered" evidence="19">
    <location>
        <begin position="126"/>
        <end position="147"/>
    </location>
</feature>
<dbReference type="Proteomes" id="UP000291469">
    <property type="component" value="Chromosome"/>
</dbReference>
<evidence type="ECO:0000256" key="10">
    <source>
        <dbReference type="ARBA" id="ARBA00022679"/>
    </source>
</evidence>
<dbReference type="EC" id="2.7.7.41" evidence="6 18"/>
<evidence type="ECO:0000256" key="14">
    <source>
        <dbReference type="ARBA" id="ARBA00023098"/>
    </source>
</evidence>
<keyword evidence="9" id="KW-0444">Lipid biosynthesis</keyword>
<dbReference type="EMBL" id="CP036402">
    <property type="protein sequence ID" value="QBI18955.1"/>
    <property type="molecule type" value="Genomic_DNA"/>
</dbReference>
<evidence type="ECO:0000313" key="21">
    <source>
        <dbReference type="EMBL" id="QBI18955.1"/>
    </source>
</evidence>
<evidence type="ECO:0000256" key="2">
    <source>
        <dbReference type="ARBA" id="ARBA00004651"/>
    </source>
</evidence>
<protein>
    <recommendedName>
        <fullName evidence="7 18">Phosphatidate cytidylyltransferase</fullName>
        <ecNumber evidence="6 18">2.7.7.41</ecNumber>
    </recommendedName>
</protein>
<comment type="catalytic activity">
    <reaction evidence="1 18">
        <text>a 1,2-diacyl-sn-glycero-3-phosphate + CTP + H(+) = a CDP-1,2-diacyl-sn-glycerol + diphosphate</text>
        <dbReference type="Rhea" id="RHEA:16229"/>
        <dbReference type="ChEBI" id="CHEBI:15378"/>
        <dbReference type="ChEBI" id="CHEBI:33019"/>
        <dbReference type="ChEBI" id="CHEBI:37563"/>
        <dbReference type="ChEBI" id="CHEBI:58332"/>
        <dbReference type="ChEBI" id="CHEBI:58608"/>
        <dbReference type="EC" id="2.7.7.41"/>
    </reaction>
</comment>
<comment type="pathway">
    <text evidence="4">Lipid metabolism.</text>
</comment>
<evidence type="ECO:0000256" key="17">
    <source>
        <dbReference type="ARBA" id="ARBA00023264"/>
    </source>
</evidence>
<evidence type="ECO:0000256" key="9">
    <source>
        <dbReference type="ARBA" id="ARBA00022516"/>
    </source>
</evidence>
<feature type="transmembrane region" description="Helical" evidence="20">
    <location>
        <begin position="219"/>
        <end position="240"/>
    </location>
</feature>
<evidence type="ECO:0000256" key="13">
    <source>
        <dbReference type="ARBA" id="ARBA00022989"/>
    </source>
</evidence>
<organism evidence="21 22">
    <name type="scientific">Egibacter rhizosphaerae</name>
    <dbReference type="NCBI Taxonomy" id="1670831"/>
    <lineage>
        <taxon>Bacteria</taxon>
        <taxon>Bacillati</taxon>
        <taxon>Actinomycetota</taxon>
        <taxon>Nitriliruptoria</taxon>
        <taxon>Egibacterales</taxon>
        <taxon>Egibacteraceae</taxon>
        <taxon>Egibacter</taxon>
    </lineage>
</organism>
<evidence type="ECO:0000256" key="7">
    <source>
        <dbReference type="ARBA" id="ARBA00019373"/>
    </source>
</evidence>
<evidence type="ECO:0000256" key="11">
    <source>
        <dbReference type="ARBA" id="ARBA00022692"/>
    </source>
</evidence>
<dbReference type="GO" id="GO:0005886">
    <property type="term" value="C:plasma membrane"/>
    <property type="evidence" value="ECO:0007669"/>
    <property type="project" value="UniProtKB-SubCell"/>
</dbReference>
<keyword evidence="17" id="KW-1208">Phospholipid metabolism</keyword>
<feature type="region of interest" description="Disordered" evidence="19">
    <location>
        <begin position="1"/>
        <end position="23"/>
    </location>
</feature>
<dbReference type="InterPro" id="IPR000374">
    <property type="entry name" value="PC_trans"/>
</dbReference>
<keyword evidence="10 18" id="KW-0808">Transferase</keyword>
<keyword evidence="16" id="KW-0594">Phospholipid biosynthesis</keyword>
<feature type="transmembrane region" description="Helical" evidence="20">
    <location>
        <begin position="178"/>
        <end position="198"/>
    </location>
</feature>
<evidence type="ECO:0000256" key="1">
    <source>
        <dbReference type="ARBA" id="ARBA00001698"/>
    </source>
</evidence>
<accession>A0A411YCQ5</accession>
<keyword evidence="8" id="KW-1003">Cell membrane</keyword>